<gene>
    <name evidence="1" type="ORF">B7O98_01055</name>
</gene>
<evidence type="ECO:0000313" key="1">
    <source>
        <dbReference type="EMBL" id="PUA34030.1"/>
    </source>
</evidence>
<dbReference type="EMBL" id="NBVN01000001">
    <property type="protein sequence ID" value="PUA34030.1"/>
    <property type="molecule type" value="Genomic_DNA"/>
</dbReference>
<comment type="caution">
    <text evidence="1">The sequence shown here is derived from an EMBL/GenBank/DDBJ whole genome shotgun (WGS) entry which is preliminary data.</text>
</comment>
<accession>A0A2R7Y923</accession>
<sequence length="227" mass="25479">MRVGFVTIGQSPRVDVFNDIKHLLPKDIEIVEKGALDNYTEEEINKKLKPRKNETTYITKLKNGKEVKISKNKVVKLLKDVIKELNKEGVDLIVILCTGSFPRFASEVPVIYPYKLLEGFVSALNPRVLGVLAPAQEQINYLTRRWLKKCPKVVVEAISPYTSDLKDFLNVGKRLAEEGVKVVVMDCIGYSISQAQVIKASLGEDSLVLNPRLALVTFIRALTFFSS</sequence>
<dbReference type="Pfam" id="PF07302">
    <property type="entry name" value="AroM"/>
    <property type="match status" value="1"/>
</dbReference>
<organism evidence="1 2">
    <name type="scientific">Zestosphaera tikiterensis</name>
    <dbReference type="NCBI Taxonomy" id="1973259"/>
    <lineage>
        <taxon>Archaea</taxon>
        <taxon>Thermoproteota</taxon>
        <taxon>Thermoprotei</taxon>
        <taxon>Desulfurococcales</taxon>
        <taxon>Desulfurococcaceae</taxon>
        <taxon>Zestosphaera</taxon>
    </lineage>
</organism>
<reference evidence="1 2" key="1">
    <citation type="journal article" date="2018" name="Syst. Appl. Microbiol.">
        <title>A new symbiotic nanoarchaeote (Candidatus Nanoclepta minutus) and its host (Zestosphaera tikiterensis gen. nov., sp. nov.) from a New Zealand hot spring.</title>
        <authorList>
            <person name="St John E."/>
            <person name="Liu Y."/>
            <person name="Podar M."/>
            <person name="Stott M.B."/>
            <person name="Meneghin J."/>
            <person name="Chen Z."/>
            <person name="Lagutin K."/>
            <person name="Mitchell K."/>
            <person name="Reysenbach A.L."/>
        </authorList>
    </citation>
    <scope>NUCLEOTIDE SEQUENCE [LARGE SCALE GENOMIC DNA]</scope>
    <source>
        <strain evidence="1">NZ3</strain>
    </source>
</reference>
<protein>
    <recommendedName>
        <fullName evidence="3">AroM family protein</fullName>
    </recommendedName>
</protein>
<dbReference type="Proteomes" id="UP000244093">
    <property type="component" value="Unassembled WGS sequence"/>
</dbReference>
<dbReference type="AlphaFoldDB" id="A0A2R7Y923"/>
<name>A0A2R7Y923_9CREN</name>
<evidence type="ECO:0000313" key="2">
    <source>
        <dbReference type="Proteomes" id="UP000244093"/>
    </source>
</evidence>
<proteinExistence type="predicted"/>
<dbReference type="InterPro" id="IPR010843">
    <property type="entry name" value="Uncharacterised_AroM"/>
</dbReference>
<evidence type="ECO:0008006" key="3">
    <source>
        <dbReference type="Google" id="ProtNLM"/>
    </source>
</evidence>